<organism evidence="1 2">
    <name type="scientific">Rubroshorea leprosula</name>
    <dbReference type="NCBI Taxonomy" id="152421"/>
    <lineage>
        <taxon>Eukaryota</taxon>
        <taxon>Viridiplantae</taxon>
        <taxon>Streptophyta</taxon>
        <taxon>Embryophyta</taxon>
        <taxon>Tracheophyta</taxon>
        <taxon>Spermatophyta</taxon>
        <taxon>Magnoliopsida</taxon>
        <taxon>eudicotyledons</taxon>
        <taxon>Gunneridae</taxon>
        <taxon>Pentapetalae</taxon>
        <taxon>rosids</taxon>
        <taxon>malvids</taxon>
        <taxon>Malvales</taxon>
        <taxon>Dipterocarpaceae</taxon>
        <taxon>Rubroshorea</taxon>
    </lineage>
</organism>
<dbReference type="AlphaFoldDB" id="A0AAV5M101"/>
<dbReference type="EMBL" id="BPVZ01000158">
    <property type="protein sequence ID" value="GKV42382.1"/>
    <property type="molecule type" value="Genomic_DNA"/>
</dbReference>
<dbReference type="Proteomes" id="UP001054252">
    <property type="component" value="Unassembled WGS sequence"/>
</dbReference>
<name>A0AAV5M101_9ROSI</name>
<sequence>MHHFRHTPRVLISQTKPQQTQNSAFLHSDILFEFRLQSNPQIRFSLSLAAKSPIW</sequence>
<keyword evidence="2" id="KW-1185">Reference proteome</keyword>
<gene>
    <name evidence="1" type="ORF">SLEP1_g49793</name>
</gene>
<reference evidence="1 2" key="1">
    <citation type="journal article" date="2021" name="Commun. Biol.">
        <title>The genome of Shorea leprosula (Dipterocarpaceae) highlights the ecological relevance of drought in aseasonal tropical rainforests.</title>
        <authorList>
            <person name="Ng K.K.S."/>
            <person name="Kobayashi M.J."/>
            <person name="Fawcett J.A."/>
            <person name="Hatakeyama M."/>
            <person name="Paape T."/>
            <person name="Ng C.H."/>
            <person name="Ang C.C."/>
            <person name="Tnah L.H."/>
            <person name="Lee C.T."/>
            <person name="Nishiyama T."/>
            <person name="Sese J."/>
            <person name="O'Brien M.J."/>
            <person name="Copetti D."/>
            <person name="Mohd Noor M.I."/>
            <person name="Ong R.C."/>
            <person name="Putra M."/>
            <person name="Sireger I.Z."/>
            <person name="Indrioko S."/>
            <person name="Kosugi Y."/>
            <person name="Izuno A."/>
            <person name="Isagi Y."/>
            <person name="Lee S.L."/>
            <person name="Shimizu K.K."/>
        </authorList>
    </citation>
    <scope>NUCLEOTIDE SEQUENCE [LARGE SCALE GENOMIC DNA]</scope>
    <source>
        <strain evidence="1">214</strain>
    </source>
</reference>
<accession>A0AAV5M101</accession>
<evidence type="ECO:0000313" key="1">
    <source>
        <dbReference type="EMBL" id="GKV42382.1"/>
    </source>
</evidence>
<protein>
    <submittedName>
        <fullName evidence="1">Uncharacterized protein</fullName>
    </submittedName>
</protein>
<proteinExistence type="predicted"/>
<comment type="caution">
    <text evidence="1">The sequence shown here is derived from an EMBL/GenBank/DDBJ whole genome shotgun (WGS) entry which is preliminary data.</text>
</comment>
<evidence type="ECO:0000313" key="2">
    <source>
        <dbReference type="Proteomes" id="UP001054252"/>
    </source>
</evidence>